<dbReference type="InterPro" id="IPR037138">
    <property type="entry name" value="His_deacetylse_dom_sf"/>
</dbReference>
<feature type="domain" description="Histone deacetylase" evidence="5">
    <location>
        <begin position="26"/>
        <end position="327"/>
    </location>
</feature>
<evidence type="ECO:0000256" key="3">
    <source>
        <dbReference type="ARBA" id="ARBA00020218"/>
    </source>
</evidence>
<dbReference type="InterPro" id="IPR023801">
    <property type="entry name" value="His_deacetylse_dom"/>
</dbReference>
<dbReference type="EMBL" id="JAUSUQ010000006">
    <property type="protein sequence ID" value="MDQ0339119.1"/>
    <property type="molecule type" value="Genomic_DNA"/>
</dbReference>
<dbReference type="InterPro" id="IPR003085">
    <property type="entry name" value="AcuC"/>
</dbReference>
<comment type="caution">
    <text evidence="6">The sequence shown here is derived from an EMBL/GenBank/DDBJ whole genome shotgun (WGS) entry which is preliminary data.</text>
</comment>
<comment type="pathway">
    <text evidence="1">Ketone degradation; acetoin degradation.</text>
</comment>
<dbReference type="Pfam" id="PF00850">
    <property type="entry name" value="Hist_deacetyl"/>
    <property type="match status" value="1"/>
</dbReference>
<dbReference type="CDD" id="cd09994">
    <property type="entry name" value="HDAC_AcuC_like"/>
    <property type="match status" value="1"/>
</dbReference>
<dbReference type="InterPro" id="IPR000286">
    <property type="entry name" value="HDACs"/>
</dbReference>
<name>A0ABU0CRY7_9BACI</name>
<dbReference type="PANTHER" id="PTHR10625:SF10">
    <property type="entry name" value="HISTONE DEACETYLASE HDAC1"/>
    <property type="match status" value="1"/>
</dbReference>
<evidence type="ECO:0000256" key="1">
    <source>
        <dbReference type="ARBA" id="ARBA00005101"/>
    </source>
</evidence>
<gene>
    <name evidence="6" type="ORF">J2S00_001905</name>
</gene>
<protein>
    <recommendedName>
        <fullName evidence="3">Acetoin utilization protein AcuC</fullName>
    </recommendedName>
</protein>
<evidence type="ECO:0000313" key="6">
    <source>
        <dbReference type="EMBL" id="MDQ0339119.1"/>
    </source>
</evidence>
<evidence type="ECO:0000256" key="2">
    <source>
        <dbReference type="ARBA" id="ARBA00005947"/>
    </source>
</evidence>
<dbReference type="PRINTS" id="PR01270">
    <property type="entry name" value="HDASUPER"/>
</dbReference>
<comment type="similarity">
    <text evidence="2">Belongs to the histone deacetylase family.</text>
</comment>
<keyword evidence="7" id="KW-1185">Reference proteome</keyword>
<evidence type="ECO:0000256" key="4">
    <source>
        <dbReference type="ARBA" id="ARBA00022627"/>
    </source>
</evidence>
<reference evidence="6 7" key="1">
    <citation type="submission" date="2023-07" db="EMBL/GenBank/DDBJ databases">
        <title>Genomic Encyclopedia of Type Strains, Phase IV (KMG-IV): sequencing the most valuable type-strain genomes for metagenomic binning, comparative biology and taxonomic classification.</title>
        <authorList>
            <person name="Goeker M."/>
        </authorList>
    </citation>
    <scope>NUCLEOTIDE SEQUENCE [LARGE SCALE GENOMIC DNA]</scope>
    <source>
        <strain evidence="6 7">DSM 17740</strain>
    </source>
</reference>
<dbReference type="Proteomes" id="UP001232445">
    <property type="component" value="Unassembled WGS sequence"/>
</dbReference>
<evidence type="ECO:0000313" key="7">
    <source>
        <dbReference type="Proteomes" id="UP001232445"/>
    </source>
</evidence>
<keyword evidence="4" id="KW-0006">Acetoin catabolism</keyword>
<dbReference type="InterPro" id="IPR023696">
    <property type="entry name" value="Ureohydrolase_dom_sf"/>
</dbReference>
<dbReference type="SUPFAM" id="SSF52768">
    <property type="entry name" value="Arginase/deacetylase"/>
    <property type="match status" value="1"/>
</dbReference>
<dbReference type="RefSeq" id="WP_307338608.1">
    <property type="nucleotide sequence ID" value="NZ_JAUSUQ010000006.1"/>
</dbReference>
<dbReference type="Gene3D" id="3.40.800.20">
    <property type="entry name" value="Histone deacetylase domain"/>
    <property type="match status" value="1"/>
</dbReference>
<proteinExistence type="inferred from homology"/>
<organism evidence="6 7">
    <name type="scientific">Caldalkalibacillus uzonensis</name>
    <dbReference type="NCBI Taxonomy" id="353224"/>
    <lineage>
        <taxon>Bacteria</taxon>
        <taxon>Bacillati</taxon>
        <taxon>Bacillota</taxon>
        <taxon>Bacilli</taxon>
        <taxon>Bacillales</taxon>
        <taxon>Bacillaceae</taxon>
        <taxon>Caldalkalibacillus</taxon>
    </lineage>
</organism>
<dbReference type="PANTHER" id="PTHR10625">
    <property type="entry name" value="HISTONE DEACETYLASE HDAC1-RELATED"/>
    <property type="match status" value="1"/>
</dbReference>
<dbReference type="PRINTS" id="PR01272">
    <property type="entry name" value="ACUCPROTEIN"/>
</dbReference>
<evidence type="ECO:0000259" key="5">
    <source>
        <dbReference type="Pfam" id="PF00850"/>
    </source>
</evidence>
<accession>A0ABU0CRY7</accession>
<sequence length="398" mass="44611">MTSRPAFKPLFIYSEQLLNYFFHDEHPFNQKRIALTKQLLECCGYLAQDQVVAPRLATDDELMLVHDQDYIKAVKQASLISDQTSLGQEHPEFHPFGLGTEDNPLFPDMHQQAALAVGGTLLGAELIVQGQTTRVLNLAGGLHHAQRGKASGFCIYNDCAVAIEYVRRKYGMKVLYIDTDAHHGDGVQWIFYHDPEVFTFSIHETGRYLYPGTGHVNEKGIGEGYGYCLNLPVDAFTQDKSWLACFESGLEAVLQFFKPDMIISQHGCDAHFYDPLTHLAGSMAIYARMPEVIKQAAETYTGGKWLAVGGGGYDIYRVVPRAWGLLWMVMNDVPIKQGPLPESWLDDVLPLAGGGLPHLWLDKDDILPVIPRQREIEEKNRLMLNQALSYLRQQVGSG</sequence>